<keyword evidence="5" id="KW-1185">Reference proteome</keyword>
<dbReference type="AlphaFoldDB" id="A0A8H5HWX7"/>
<evidence type="ECO:0000256" key="3">
    <source>
        <dbReference type="ARBA" id="ARBA00035112"/>
    </source>
</evidence>
<proteinExistence type="inferred from homology"/>
<comment type="caution">
    <text evidence="4">The sequence shown here is derived from an EMBL/GenBank/DDBJ whole genome shotgun (WGS) entry which is preliminary data.</text>
</comment>
<reference evidence="4 5" key="1">
    <citation type="journal article" date="2020" name="ISME J.">
        <title>Uncovering the hidden diversity of litter-decomposition mechanisms in mushroom-forming fungi.</title>
        <authorList>
            <person name="Floudas D."/>
            <person name="Bentzer J."/>
            <person name="Ahren D."/>
            <person name="Johansson T."/>
            <person name="Persson P."/>
            <person name="Tunlid A."/>
        </authorList>
    </citation>
    <scope>NUCLEOTIDE SEQUENCE [LARGE SCALE GENOMIC DNA]</scope>
    <source>
        <strain evidence="4 5">CBS 406.79</strain>
    </source>
</reference>
<dbReference type="PANTHER" id="PTHR33365">
    <property type="entry name" value="YALI0B05434P"/>
    <property type="match status" value="1"/>
</dbReference>
<dbReference type="Proteomes" id="UP000518752">
    <property type="component" value="Unassembled WGS sequence"/>
</dbReference>
<evidence type="ECO:0000313" key="4">
    <source>
        <dbReference type="EMBL" id="KAF5390962.1"/>
    </source>
</evidence>
<dbReference type="PANTHER" id="PTHR33365:SF11">
    <property type="entry name" value="TAT PATHWAY SIGNAL SEQUENCE"/>
    <property type="match status" value="1"/>
</dbReference>
<accession>A0A8H5HWX7</accession>
<organism evidence="4 5">
    <name type="scientific">Collybiopsis confluens</name>
    <dbReference type="NCBI Taxonomy" id="2823264"/>
    <lineage>
        <taxon>Eukaryota</taxon>
        <taxon>Fungi</taxon>
        <taxon>Dikarya</taxon>
        <taxon>Basidiomycota</taxon>
        <taxon>Agaricomycotina</taxon>
        <taxon>Agaricomycetes</taxon>
        <taxon>Agaricomycetidae</taxon>
        <taxon>Agaricales</taxon>
        <taxon>Marasmiineae</taxon>
        <taxon>Omphalotaceae</taxon>
        <taxon>Collybiopsis</taxon>
    </lineage>
</organism>
<comment type="pathway">
    <text evidence="1">Mycotoxin biosynthesis.</text>
</comment>
<sequence>MFITNQVLTFALGALTASALLNVMAAGIQLYASHVLQNFDIEKHPTTLPVRLHPAVMIMDYDGEHYGLDHPKDWAALIPKGHGFVRLNDPVHTRLTGHPDSFYQVTAFHQIHCLMGWRQYFQWIFEYDAELKSGRNHTEPLVLSEHNYGHAEHCASYMVQLKLCAGDVTLEPTTTKINRQTGRRVHAVDSDGIKHRCKDWSQVKEFLESNHEGWKNKTGHFKGDDLN</sequence>
<protein>
    <submittedName>
        <fullName evidence="4">Uncharacterized protein</fullName>
    </submittedName>
</protein>
<dbReference type="EMBL" id="JAACJN010000012">
    <property type="protein sequence ID" value="KAF5390962.1"/>
    <property type="molecule type" value="Genomic_DNA"/>
</dbReference>
<dbReference type="InterPro" id="IPR021765">
    <property type="entry name" value="UstYa-like"/>
</dbReference>
<comment type="similarity">
    <text evidence="3">Belongs to the ustYa family.</text>
</comment>
<dbReference type="GO" id="GO:0043386">
    <property type="term" value="P:mycotoxin biosynthetic process"/>
    <property type="evidence" value="ECO:0007669"/>
    <property type="project" value="InterPro"/>
</dbReference>
<dbReference type="Pfam" id="PF11807">
    <property type="entry name" value="UstYa"/>
    <property type="match status" value="1"/>
</dbReference>
<dbReference type="OrthoDB" id="3687641at2759"/>
<evidence type="ECO:0000256" key="2">
    <source>
        <dbReference type="ARBA" id="ARBA00023002"/>
    </source>
</evidence>
<evidence type="ECO:0000256" key="1">
    <source>
        <dbReference type="ARBA" id="ARBA00004685"/>
    </source>
</evidence>
<keyword evidence="2" id="KW-0560">Oxidoreductase</keyword>
<dbReference type="GO" id="GO:0016491">
    <property type="term" value="F:oxidoreductase activity"/>
    <property type="evidence" value="ECO:0007669"/>
    <property type="project" value="UniProtKB-KW"/>
</dbReference>
<name>A0A8H5HWX7_9AGAR</name>
<gene>
    <name evidence="4" type="ORF">D9757_004014</name>
</gene>
<evidence type="ECO:0000313" key="5">
    <source>
        <dbReference type="Proteomes" id="UP000518752"/>
    </source>
</evidence>